<gene>
    <name evidence="1" type="ORF">RC62_1918</name>
</gene>
<protein>
    <submittedName>
        <fullName evidence="1">Uncharacterized protein</fullName>
    </submittedName>
</protein>
<evidence type="ECO:0000313" key="1">
    <source>
        <dbReference type="EMBL" id="KQB38559.1"/>
    </source>
</evidence>
<name>A0A0Q1BDQ7_9FLAO</name>
<sequence length="70" mass="7975">MLVVAGLLPKDRDAQPDKATSFSLTKNTNKKICFYPHFHEVNPLNPRSIITFSESPSLTKKAFKFFNIFS</sequence>
<comment type="caution">
    <text evidence="1">The sequence shown here is derived from an EMBL/GenBank/DDBJ whole genome shotgun (WGS) entry which is preliminary data.</text>
</comment>
<dbReference type="STRING" id="362413.RC62_1918"/>
<evidence type="ECO:0000313" key="2">
    <source>
        <dbReference type="Proteomes" id="UP000050443"/>
    </source>
</evidence>
<dbReference type="GeneID" id="29646585"/>
<proteinExistence type="predicted"/>
<dbReference type="PATRIC" id="fig|362413.3.peg.1866"/>
<accession>A0A0Q1BDQ7</accession>
<organism evidence="1 2">
    <name type="scientific">Flavobacterium aquidurense</name>
    <dbReference type="NCBI Taxonomy" id="362413"/>
    <lineage>
        <taxon>Bacteria</taxon>
        <taxon>Pseudomonadati</taxon>
        <taxon>Bacteroidota</taxon>
        <taxon>Flavobacteriia</taxon>
        <taxon>Flavobacteriales</taxon>
        <taxon>Flavobacteriaceae</taxon>
        <taxon>Flavobacterium</taxon>
    </lineage>
</organism>
<dbReference type="EMBL" id="JRLF01000014">
    <property type="protein sequence ID" value="KQB38559.1"/>
    <property type="molecule type" value="Genomic_DNA"/>
</dbReference>
<dbReference type="AlphaFoldDB" id="A0A0Q1BDQ7"/>
<reference evidence="1 2" key="1">
    <citation type="submission" date="2014-09" db="EMBL/GenBank/DDBJ databases">
        <title>Genome sequence of Flavobacterium aquidurense RC62.</title>
        <authorList>
            <person name="Kim J.F."/>
            <person name="Kwak M.-J."/>
        </authorList>
    </citation>
    <scope>NUCLEOTIDE SEQUENCE [LARGE SCALE GENOMIC DNA]</scope>
    <source>
        <strain evidence="1 2">RC62</strain>
    </source>
</reference>
<dbReference type="Proteomes" id="UP000050443">
    <property type="component" value="Unassembled WGS sequence"/>
</dbReference>